<protein>
    <submittedName>
        <fullName evidence="2">Uncharacterized protein</fullName>
    </submittedName>
</protein>
<sequence length="316" mass="36497">MEFRLPGFNAQLQKNQVHSMPSSSYTNFSNNAMKGEPVDIQREAIQRELEKEMIREKIIAEEVERFRVLQAEVRRREVTMGEEVMKSEKGFPSSFMPGTYWKPPPQPPASPPSLPASDQFQKRRLRSNKFTGKKTWIPKYRQKPKFITRFGGIGFFMLSIKPVTLLHYVNPNPRANHQLPPSLFPFSNNCHHATCLFAIIIPSLSLDNVRNRGRTTENGQMKQYGLEIRDVVADILLLFDVYSSGIASQPRWRRRCSSPSKTRVPSSYRLQLLLLIDNNHRYGRYQRSREKPTMAADHGGCFCKTVFLPPPATVRW</sequence>
<name>A0AA35Z4P5_LACSI</name>
<dbReference type="EMBL" id="OX465081">
    <property type="protein sequence ID" value="CAI9285619.1"/>
    <property type="molecule type" value="Genomic_DNA"/>
</dbReference>
<gene>
    <name evidence="2" type="ORF">LSALG_LOCUS25081</name>
</gene>
<accession>A0AA35Z4P5</accession>
<reference evidence="2" key="1">
    <citation type="submission" date="2023-04" db="EMBL/GenBank/DDBJ databases">
        <authorList>
            <person name="Vijverberg K."/>
            <person name="Xiong W."/>
            <person name="Schranz E."/>
        </authorList>
    </citation>
    <scope>NUCLEOTIDE SEQUENCE</scope>
</reference>
<organism evidence="2 3">
    <name type="scientific">Lactuca saligna</name>
    <name type="common">Willowleaf lettuce</name>
    <dbReference type="NCBI Taxonomy" id="75948"/>
    <lineage>
        <taxon>Eukaryota</taxon>
        <taxon>Viridiplantae</taxon>
        <taxon>Streptophyta</taxon>
        <taxon>Embryophyta</taxon>
        <taxon>Tracheophyta</taxon>
        <taxon>Spermatophyta</taxon>
        <taxon>Magnoliopsida</taxon>
        <taxon>eudicotyledons</taxon>
        <taxon>Gunneridae</taxon>
        <taxon>Pentapetalae</taxon>
        <taxon>asterids</taxon>
        <taxon>campanulids</taxon>
        <taxon>Asterales</taxon>
        <taxon>Asteraceae</taxon>
        <taxon>Cichorioideae</taxon>
        <taxon>Cichorieae</taxon>
        <taxon>Lactucinae</taxon>
        <taxon>Lactuca</taxon>
    </lineage>
</organism>
<evidence type="ECO:0000256" key="1">
    <source>
        <dbReference type="SAM" id="MobiDB-lite"/>
    </source>
</evidence>
<evidence type="ECO:0000313" key="3">
    <source>
        <dbReference type="Proteomes" id="UP001177003"/>
    </source>
</evidence>
<dbReference type="Proteomes" id="UP001177003">
    <property type="component" value="Chromosome 5"/>
</dbReference>
<keyword evidence="3" id="KW-1185">Reference proteome</keyword>
<dbReference type="AlphaFoldDB" id="A0AA35Z4P5"/>
<feature type="compositionally biased region" description="Pro residues" evidence="1">
    <location>
        <begin position="102"/>
        <end position="114"/>
    </location>
</feature>
<evidence type="ECO:0000313" key="2">
    <source>
        <dbReference type="EMBL" id="CAI9285619.1"/>
    </source>
</evidence>
<feature type="region of interest" description="Disordered" evidence="1">
    <location>
        <begin position="89"/>
        <end position="119"/>
    </location>
</feature>
<proteinExistence type="predicted"/>